<gene>
    <name evidence="2" type="primary">Ctla2b</name>
    <name evidence="2" type="ORF">PHOROB_LOCUS10569</name>
</gene>
<dbReference type="Proteomes" id="UP001152836">
    <property type="component" value="Unassembled WGS sequence"/>
</dbReference>
<feature type="region of interest" description="Disordered" evidence="1">
    <location>
        <begin position="1"/>
        <end position="24"/>
    </location>
</feature>
<name>A0AAU9ZMJ0_PHORO</name>
<keyword evidence="3" id="KW-1185">Reference proteome</keyword>
<proteinExistence type="predicted"/>
<dbReference type="EMBL" id="CALSGD010001466">
    <property type="protein sequence ID" value="CAH6796030.1"/>
    <property type="molecule type" value="Genomic_DNA"/>
</dbReference>
<sequence>MASASPSPDPSLDSEWQEWKRKHGKTYSQVGIIIVIHEGLRENDIKCKELGDH</sequence>
<accession>A0AAU9ZMJ0</accession>
<feature type="compositionally biased region" description="Low complexity" evidence="1">
    <location>
        <begin position="1"/>
        <end position="14"/>
    </location>
</feature>
<evidence type="ECO:0000313" key="2">
    <source>
        <dbReference type="EMBL" id="CAH6796030.1"/>
    </source>
</evidence>
<organism evidence="2 3">
    <name type="scientific">Phodopus roborovskii</name>
    <name type="common">Roborovski's desert hamster</name>
    <name type="synonym">Cricetulus roborovskii</name>
    <dbReference type="NCBI Taxonomy" id="109678"/>
    <lineage>
        <taxon>Eukaryota</taxon>
        <taxon>Metazoa</taxon>
        <taxon>Chordata</taxon>
        <taxon>Craniata</taxon>
        <taxon>Vertebrata</taxon>
        <taxon>Euteleostomi</taxon>
        <taxon>Mammalia</taxon>
        <taxon>Eutheria</taxon>
        <taxon>Euarchontoglires</taxon>
        <taxon>Glires</taxon>
        <taxon>Rodentia</taxon>
        <taxon>Myomorpha</taxon>
        <taxon>Muroidea</taxon>
        <taxon>Cricetidae</taxon>
        <taxon>Cricetinae</taxon>
        <taxon>Phodopus</taxon>
    </lineage>
</organism>
<reference evidence="2" key="1">
    <citation type="submission" date="2022-06" db="EMBL/GenBank/DDBJ databases">
        <authorList>
            <person name="Andreotti S."/>
            <person name="Wyler E."/>
        </authorList>
    </citation>
    <scope>NUCLEOTIDE SEQUENCE</scope>
</reference>
<comment type="caution">
    <text evidence="2">The sequence shown here is derived from an EMBL/GenBank/DDBJ whole genome shotgun (WGS) entry which is preliminary data.</text>
</comment>
<evidence type="ECO:0000313" key="3">
    <source>
        <dbReference type="Proteomes" id="UP001152836"/>
    </source>
</evidence>
<dbReference type="AlphaFoldDB" id="A0AAU9ZMJ0"/>
<protein>
    <submittedName>
        <fullName evidence="2">Ctla2b protein</fullName>
    </submittedName>
</protein>
<evidence type="ECO:0000256" key="1">
    <source>
        <dbReference type="SAM" id="MobiDB-lite"/>
    </source>
</evidence>